<evidence type="ECO:0000256" key="5">
    <source>
        <dbReference type="ARBA" id="ARBA00022475"/>
    </source>
</evidence>
<dbReference type="GO" id="GO:0009288">
    <property type="term" value="C:bacterial-type flagellum"/>
    <property type="evidence" value="ECO:0007669"/>
    <property type="project" value="InterPro"/>
</dbReference>
<name>A0A6I3SBI9_HELMO</name>
<dbReference type="GO" id="GO:0006935">
    <property type="term" value="P:chemotaxis"/>
    <property type="evidence" value="ECO:0007669"/>
    <property type="project" value="UniProtKB-KW"/>
</dbReference>
<gene>
    <name evidence="12" type="primary">fliJ</name>
    <name evidence="12" type="ORF">GJ688_02210</name>
</gene>
<evidence type="ECO:0000256" key="6">
    <source>
        <dbReference type="ARBA" id="ARBA00022500"/>
    </source>
</evidence>
<evidence type="ECO:0000256" key="1">
    <source>
        <dbReference type="ARBA" id="ARBA00004413"/>
    </source>
</evidence>
<evidence type="ECO:0000256" key="2">
    <source>
        <dbReference type="ARBA" id="ARBA00010004"/>
    </source>
</evidence>
<dbReference type="EMBL" id="WNKU01000001">
    <property type="protein sequence ID" value="MTV47797.1"/>
    <property type="molecule type" value="Genomic_DNA"/>
</dbReference>
<sequence>MAEAIDNIRPTPGDVFDVEARLFFNQFWLKLKSTENRQISEIESARESLAKLRQQLMETMRERKILEKLREKHLADYQRELLREEQKLLDEMALSRYIRNENTQG</sequence>
<evidence type="ECO:0000256" key="9">
    <source>
        <dbReference type="ARBA" id="ARBA00023136"/>
    </source>
</evidence>
<organism evidence="12 13">
    <name type="scientific">Heliobacterium mobile</name>
    <name type="common">Heliobacillus mobilis</name>
    <dbReference type="NCBI Taxonomy" id="28064"/>
    <lineage>
        <taxon>Bacteria</taxon>
        <taxon>Bacillati</taxon>
        <taxon>Bacillota</taxon>
        <taxon>Clostridia</taxon>
        <taxon>Eubacteriales</taxon>
        <taxon>Heliobacteriaceae</taxon>
        <taxon>Heliobacterium</taxon>
    </lineage>
</organism>
<evidence type="ECO:0000256" key="3">
    <source>
        <dbReference type="ARBA" id="ARBA00020392"/>
    </source>
</evidence>
<keyword evidence="10" id="KW-1006">Bacterial flagellum protein export</keyword>
<keyword evidence="7" id="KW-1005">Bacterial flagellum biogenesis</keyword>
<evidence type="ECO:0000256" key="8">
    <source>
        <dbReference type="ARBA" id="ARBA00022927"/>
    </source>
</evidence>
<comment type="similarity">
    <text evidence="2">Belongs to the FliJ family.</text>
</comment>
<reference evidence="12 13" key="1">
    <citation type="submission" date="2019-11" db="EMBL/GenBank/DDBJ databases">
        <title>Whole-genome sequence of a the green, strictly anaerobic photosynthetic bacterium Heliobacillus mobilis DSM 6151.</title>
        <authorList>
            <person name="Kyndt J.A."/>
            <person name="Meyer T.E."/>
        </authorList>
    </citation>
    <scope>NUCLEOTIDE SEQUENCE [LARGE SCALE GENOMIC DNA]</scope>
    <source>
        <strain evidence="12 13">DSM 6151</strain>
    </source>
</reference>
<dbReference type="Pfam" id="PF02050">
    <property type="entry name" value="FliJ"/>
    <property type="match status" value="1"/>
</dbReference>
<keyword evidence="12" id="KW-0282">Flagellum</keyword>
<protein>
    <recommendedName>
        <fullName evidence="3">Flagellar FliJ protein</fullName>
    </recommendedName>
</protein>
<keyword evidence="12" id="KW-0966">Cell projection</keyword>
<dbReference type="GO" id="GO:0015031">
    <property type="term" value="P:protein transport"/>
    <property type="evidence" value="ECO:0007669"/>
    <property type="project" value="UniProtKB-KW"/>
</dbReference>
<evidence type="ECO:0000256" key="7">
    <source>
        <dbReference type="ARBA" id="ARBA00022795"/>
    </source>
</evidence>
<dbReference type="Proteomes" id="UP000430670">
    <property type="component" value="Unassembled WGS sequence"/>
</dbReference>
<feature type="coiled-coil region" evidence="11">
    <location>
        <begin position="35"/>
        <end position="69"/>
    </location>
</feature>
<evidence type="ECO:0000256" key="10">
    <source>
        <dbReference type="ARBA" id="ARBA00023225"/>
    </source>
</evidence>
<keyword evidence="13" id="KW-1185">Reference proteome</keyword>
<accession>A0A6I3SBI9</accession>
<keyword evidence="6" id="KW-0145">Chemotaxis</keyword>
<keyword evidence="11" id="KW-0175">Coiled coil</keyword>
<dbReference type="InterPro" id="IPR053716">
    <property type="entry name" value="Flag_assembly_chemotaxis_eff"/>
</dbReference>
<comment type="subcellular location">
    <subcellularLocation>
        <location evidence="1">Cell membrane</location>
        <topology evidence="1">Peripheral membrane protein</topology>
        <orientation evidence="1">Cytoplasmic side</orientation>
    </subcellularLocation>
</comment>
<keyword evidence="9" id="KW-0472">Membrane</keyword>
<evidence type="ECO:0000256" key="11">
    <source>
        <dbReference type="SAM" id="Coils"/>
    </source>
</evidence>
<evidence type="ECO:0000313" key="12">
    <source>
        <dbReference type="EMBL" id="MTV47797.1"/>
    </source>
</evidence>
<dbReference type="NCBIfam" id="TIGR02473">
    <property type="entry name" value="flagell_FliJ"/>
    <property type="match status" value="1"/>
</dbReference>
<proteinExistence type="inferred from homology"/>
<dbReference type="OrthoDB" id="1727315at2"/>
<dbReference type="InterPro" id="IPR012823">
    <property type="entry name" value="Flagell_FliJ"/>
</dbReference>
<dbReference type="RefSeq" id="WP_155474865.1">
    <property type="nucleotide sequence ID" value="NZ_WNKU01000001.1"/>
</dbReference>
<comment type="caution">
    <text evidence="12">The sequence shown here is derived from an EMBL/GenBank/DDBJ whole genome shotgun (WGS) entry which is preliminary data.</text>
</comment>
<dbReference type="GO" id="GO:0044781">
    <property type="term" value="P:bacterial-type flagellum organization"/>
    <property type="evidence" value="ECO:0007669"/>
    <property type="project" value="UniProtKB-KW"/>
</dbReference>
<dbReference type="Gene3D" id="1.10.287.1700">
    <property type="match status" value="1"/>
</dbReference>
<dbReference type="GO" id="GO:0071973">
    <property type="term" value="P:bacterial-type flagellum-dependent cell motility"/>
    <property type="evidence" value="ECO:0007669"/>
    <property type="project" value="InterPro"/>
</dbReference>
<keyword evidence="4" id="KW-0813">Transport</keyword>
<keyword evidence="5" id="KW-1003">Cell membrane</keyword>
<evidence type="ECO:0000313" key="13">
    <source>
        <dbReference type="Proteomes" id="UP000430670"/>
    </source>
</evidence>
<evidence type="ECO:0000256" key="4">
    <source>
        <dbReference type="ARBA" id="ARBA00022448"/>
    </source>
</evidence>
<dbReference type="GO" id="GO:0005886">
    <property type="term" value="C:plasma membrane"/>
    <property type="evidence" value="ECO:0007669"/>
    <property type="project" value="UniProtKB-SubCell"/>
</dbReference>
<keyword evidence="12" id="KW-0969">Cilium</keyword>
<keyword evidence="8" id="KW-0653">Protein transport</keyword>
<dbReference type="AlphaFoldDB" id="A0A6I3SBI9"/>